<dbReference type="Gene3D" id="3.80.10.10">
    <property type="entry name" value="Ribonuclease Inhibitor"/>
    <property type="match status" value="1"/>
</dbReference>
<dbReference type="Proteomes" id="UP000289738">
    <property type="component" value="Chromosome A07"/>
</dbReference>
<evidence type="ECO:0000256" key="5">
    <source>
        <dbReference type="ARBA" id="ARBA00023136"/>
    </source>
</evidence>
<evidence type="ECO:0000256" key="2">
    <source>
        <dbReference type="ARBA" id="ARBA00022614"/>
    </source>
</evidence>
<dbReference type="STRING" id="3818.A0A445C5I0"/>
<organism evidence="8 9">
    <name type="scientific">Arachis hypogaea</name>
    <name type="common">Peanut</name>
    <dbReference type="NCBI Taxonomy" id="3818"/>
    <lineage>
        <taxon>Eukaryota</taxon>
        <taxon>Viridiplantae</taxon>
        <taxon>Streptophyta</taxon>
        <taxon>Embryophyta</taxon>
        <taxon>Tracheophyta</taxon>
        <taxon>Spermatophyta</taxon>
        <taxon>Magnoliopsida</taxon>
        <taxon>eudicotyledons</taxon>
        <taxon>Gunneridae</taxon>
        <taxon>Pentapetalae</taxon>
        <taxon>rosids</taxon>
        <taxon>fabids</taxon>
        <taxon>Fabales</taxon>
        <taxon>Fabaceae</taxon>
        <taxon>Papilionoideae</taxon>
        <taxon>50 kb inversion clade</taxon>
        <taxon>dalbergioids sensu lato</taxon>
        <taxon>Dalbergieae</taxon>
        <taxon>Pterocarpus clade</taxon>
        <taxon>Arachis</taxon>
    </lineage>
</organism>
<dbReference type="Pfam" id="PF00560">
    <property type="entry name" value="LRR_1"/>
    <property type="match status" value="1"/>
</dbReference>
<comment type="subcellular location">
    <subcellularLocation>
        <location evidence="1">Membrane</location>
        <topology evidence="1">Single-pass type I membrane protein</topology>
    </subcellularLocation>
</comment>
<dbReference type="GO" id="GO:0016020">
    <property type="term" value="C:membrane"/>
    <property type="evidence" value="ECO:0007669"/>
    <property type="project" value="UniProtKB-SubCell"/>
</dbReference>
<evidence type="ECO:0000256" key="1">
    <source>
        <dbReference type="ARBA" id="ARBA00004479"/>
    </source>
</evidence>
<name>A0A445C5I0_ARAHY</name>
<proteinExistence type="predicted"/>
<keyword evidence="3" id="KW-0732">Signal</keyword>
<protein>
    <recommendedName>
        <fullName evidence="10">LRR receptor-like serine/threonine-protein kinase</fullName>
    </recommendedName>
</protein>
<evidence type="ECO:0000256" key="4">
    <source>
        <dbReference type="ARBA" id="ARBA00022737"/>
    </source>
</evidence>
<accession>A0A445C5I0</accession>
<dbReference type="EMBL" id="SDMP01000007">
    <property type="protein sequence ID" value="RYR46169.1"/>
    <property type="molecule type" value="Genomic_DNA"/>
</dbReference>
<dbReference type="PANTHER" id="PTHR48053">
    <property type="entry name" value="LEUCINE RICH REPEAT FAMILY PROTEIN, EXPRESSED"/>
    <property type="match status" value="1"/>
</dbReference>
<comment type="caution">
    <text evidence="8">The sequence shown here is derived from an EMBL/GenBank/DDBJ whole genome shotgun (WGS) entry which is preliminary data.</text>
</comment>
<sequence length="180" mass="19969">MGLNQISGRIPETIGNLFGLASLLMDENALEGPIPNSIGKLKNLVIIFLSMNNLSGNIPTVIGNLTILSVVHMDFNAFKGSIPFTFRYCKKMHTFSVSVNNLSGNIPTQIFAYQKDLVNLDLSTNSFTGERKIMQKQSTKECLVSFARIGVACSQEFPTRRMNIKDIIVELHAIKHKLLP</sequence>
<dbReference type="AlphaFoldDB" id="A0A445C5I0"/>
<evidence type="ECO:0000313" key="9">
    <source>
        <dbReference type="Proteomes" id="UP000289738"/>
    </source>
</evidence>
<dbReference type="InterPro" id="IPR032675">
    <property type="entry name" value="LRR_dom_sf"/>
</dbReference>
<evidence type="ECO:0000256" key="6">
    <source>
        <dbReference type="ARBA" id="ARBA00023170"/>
    </source>
</evidence>
<keyword evidence="7" id="KW-0325">Glycoprotein</keyword>
<dbReference type="InterPro" id="IPR001611">
    <property type="entry name" value="Leu-rich_rpt"/>
</dbReference>
<evidence type="ECO:0000256" key="7">
    <source>
        <dbReference type="ARBA" id="ARBA00023180"/>
    </source>
</evidence>
<keyword evidence="9" id="KW-1185">Reference proteome</keyword>
<keyword evidence="5" id="KW-0472">Membrane</keyword>
<evidence type="ECO:0008006" key="10">
    <source>
        <dbReference type="Google" id="ProtNLM"/>
    </source>
</evidence>
<dbReference type="SUPFAM" id="SSF52058">
    <property type="entry name" value="L domain-like"/>
    <property type="match status" value="1"/>
</dbReference>
<dbReference type="PANTHER" id="PTHR48053:SF164">
    <property type="entry name" value="LEUCINE-RICH REPEAT-CONTAINING N-TERMINAL PLANT-TYPE DOMAIN-CONTAINING PROTEIN"/>
    <property type="match status" value="1"/>
</dbReference>
<keyword evidence="2" id="KW-0433">Leucine-rich repeat</keyword>
<evidence type="ECO:0000313" key="8">
    <source>
        <dbReference type="EMBL" id="RYR46169.1"/>
    </source>
</evidence>
<evidence type="ECO:0000256" key="3">
    <source>
        <dbReference type="ARBA" id="ARBA00022729"/>
    </source>
</evidence>
<dbReference type="FunFam" id="3.80.10.10:FF:000041">
    <property type="entry name" value="LRR receptor-like serine/threonine-protein kinase ERECTA"/>
    <property type="match status" value="1"/>
</dbReference>
<keyword evidence="4" id="KW-0677">Repeat</keyword>
<reference evidence="8 9" key="1">
    <citation type="submission" date="2019-01" db="EMBL/GenBank/DDBJ databases">
        <title>Sequencing of cultivated peanut Arachis hypogaea provides insights into genome evolution and oil improvement.</title>
        <authorList>
            <person name="Chen X."/>
        </authorList>
    </citation>
    <scope>NUCLEOTIDE SEQUENCE [LARGE SCALE GENOMIC DNA]</scope>
    <source>
        <strain evidence="9">cv. Fuhuasheng</strain>
        <tissue evidence="8">Leaves</tissue>
    </source>
</reference>
<keyword evidence="6" id="KW-0675">Receptor</keyword>
<gene>
    <name evidence="8" type="ORF">Ahy_A07g031921</name>
</gene>
<dbReference type="InterPro" id="IPR051716">
    <property type="entry name" value="Plant_RL_S/T_kinase"/>
</dbReference>